<organism evidence="2 3">
    <name type="scientific">Paraburkholderia graminis (strain ATCC 700544 / DSM 17151 / LMG 18924 / NCIMB 13744 / C4D1M)</name>
    <dbReference type="NCBI Taxonomy" id="396598"/>
    <lineage>
        <taxon>Bacteria</taxon>
        <taxon>Pseudomonadati</taxon>
        <taxon>Pseudomonadota</taxon>
        <taxon>Betaproteobacteria</taxon>
        <taxon>Burkholderiales</taxon>
        <taxon>Burkholderiaceae</taxon>
        <taxon>Paraburkholderia</taxon>
    </lineage>
</organism>
<dbReference type="PANTHER" id="PTHR37314:SF4">
    <property type="entry name" value="UPF0700 TRANSMEMBRANE PROTEIN YOAK"/>
    <property type="match status" value="1"/>
</dbReference>
<comment type="caution">
    <text evidence="2">The sequence shown here is derived from an EMBL/GenBank/DDBJ whole genome shotgun (WGS) entry which is preliminary data.</text>
</comment>
<keyword evidence="1" id="KW-0472">Membrane</keyword>
<evidence type="ECO:0008006" key="4">
    <source>
        <dbReference type="Google" id="ProtNLM"/>
    </source>
</evidence>
<dbReference type="Proteomes" id="UP000005045">
    <property type="component" value="Unassembled WGS sequence"/>
</dbReference>
<feature type="transmembrane region" description="Helical" evidence="1">
    <location>
        <begin position="243"/>
        <end position="262"/>
    </location>
</feature>
<feature type="transmembrane region" description="Helical" evidence="1">
    <location>
        <begin position="123"/>
        <end position="144"/>
    </location>
</feature>
<evidence type="ECO:0000313" key="2">
    <source>
        <dbReference type="EMBL" id="EDT12269.1"/>
    </source>
</evidence>
<feature type="transmembrane region" description="Helical" evidence="1">
    <location>
        <begin position="89"/>
        <end position="111"/>
    </location>
</feature>
<sequence length="270" mass="28570">MLGSTSSIVCNLCEPPPETELIRMPINYLRGFTAPERSDVANRRLGRSLAFVAGAANAGGFLAVGQYTSHMSGIVSSLADNVALGDIDVAVAGLSSLLSFLVGAATSAILINWGRRRRLQSQYAMPLMLEASLLLIFGVLGSNLESHHVLFVPATVCLLCYVMGLQNAMITKVSKAEIRTTHVTGLVTDIGIQLGKLFYWNVGAMPGNLVCGDRQKLKLLGSLLLSFLVGGLTGAVGFRHLGFASTVPLAIVLVTLAVVPIVDDVRGYRG</sequence>
<keyword evidence="1" id="KW-1133">Transmembrane helix</keyword>
<name>B1FUW4_PARG4</name>
<reference evidence="2 3" key="1">
    <citation type="submission" date="2008-03" db="EMBL/GenBank/DDBJ databases">
        <title>Sequencing of the draft genome and assembly of Burkholderia graminis C4D1M.</title>
        <authorList>
            <consortium name="US DOE Joint Genome Institute (JGI-PGF)"/>
            <person name="Copeland A."/>
            <person name="Lucas S."/>
            <person name="Lapidus A."/>
            <person name="Glavina del Rio T."/>
            <person name="Dalin E."/>
            <person name="Tice H."/>
            <person name="Bruce D."/>
            <person name="Goodwin L."/>
            <person name="Pitluck S."/>
            <person name="Larimer F."/>
            <person name="Land M.L."/>
            <person name="Hauser L."/>
            <person name="Tiedje J."/>
            <person name="Richardson P."/>
        </authorList>
    </citation>
    <scope>NUCLEOTIDE SEQUENCE [LARGE SCALE GENOMIC DNA]</scope>
    <source>
        <strain evidence="3">ATCC 700544 / DSM 17151 / LMG 18924 / NCIMB 13744 / C4D1M</strain>
    </source>
</reference>
<proteinExistence type="predicted"/>
<accession>B1FUW4</accession>
<evidence type="ECO:0000256" key="1">
    <source>
        <dbReference type="SAM" id="Phobius"/>
    </source>
</evidence>
<gene>
    <name evidence="2" type="ORF">BgramDRAFT_0833</name>
</gene>
<feature type="transmembrane region" description="Helical" evidence="1">
    <location>
        <begin position="219"/>
        <end position="237"/>
    </location>
</feature>
<protein>
    <recommendedName>
        <fullName evidence="4">Transmembrane protein</fullName>
    </recommendedName>
</protein>
<dbReference type="AlphaFoldDB" id="B1FUW4"/>
<dbReference type="Pfam" id="PF06912">
    <property type="entry name" value="DUF1275"/>
    <property type="match status" value="1"/>
</dbReference>
<evidence type="ECO:0000313" key="3">
    <source>
        <dbReference type="Proteomes" id="UP000005045"/>
    </source>
</evidence>
<keyword evidence="1" id="KW-0812">Transmembrane</keyword>
<feature type="transmembrane region" description="Helical" evidence="1">
    <location>
        <begin position="49"/>
        <end position="69"/>
    </location>
</feature>
<keyword evidence="3" id="KW-1185">Reference proteome</keyword>
<dbReference type="EMBL" id="ABLD01000002">
    <property type="protein sequence ID" value="EDT12269.1"/>
    <property type="molecule type" value="Genomic_DNA"/>
</dbReference>
<dbReference type="InterPro" id="IPR010699">
    <property type="entry name" value="DUF1275"/>
</dbReference>
<dbReference type="PANTHER" id="PTHR37314">
    <property type="entry name" value="SLR0142 PROTEIN"/>
    <property type="match status" value="1"/>
</dbReference>
<feature type="transmembrane region" description="Helical" evidence="1">
    <location>
        <begin position="150"/>
        <end position="170"/>
    </location>
</feature>